<gene>
    <name evidence="2" type="ORF">ACFO4O_08525</name>
</gene>
<dbReference type="Proteomes" id="UP001595897">
    <property type="component" value="Unassembled WGS sequence"/>
</dbReference>
<dbReference type="RefSeq" id="WP_382407407.1">
    <property type="nucleotide sequence ID" value="NZ_JBHSGU010000002.1"/>
</dbReference>
<evidence type="ECO:0000256" key="1">
    <source>
        <dbReference type="SAM" id="SignalP"/>
    </source>
</evidence>
<feature type="signal peptide" evidence="1">
    <location>
        <begin position="1"/>
        <end position="19"/>
    </location>
</feature>
<evidence type="ECO:0000313" key="2">
    <source>
        <dbReference type="EMBL" id="MFC4700197.1"/>
    </source>
</evidence>
<comment type="caution">
    <text evidence="2">The sequence shown here is derived from an EMBL/GenBank/DDBJ whole genome shotgun (WGS) entry which is preliminary data.</text>
</comment>
<keyword evidence="3" id="KW-1185">Reference proteome</keyword>
<organism evidence="2 3">
    <name type="scientific">Glaciecola siphonariae</name>
    <dbReference type="NCBI Taxonomy" id="521012"/>
    <lineage>
        <taxon>Bacteria</taxon>
        <taxon>Pseudomonadati</taxon>
        <taxon>Pseudomonadota</taxon>
        <taxon>Gammaproteobacteria</taxon>
        <taxon>Alteromonadales</taxon>
        <taxon>Alteromonadaceae</taxon>
        <taxon>Glaciecola</taxon>
    </lineage>
</organism>
<protein>
    <submittedName>
        <fullName evidence="2">DUF2780 domain-containing protein</fullName>
    </submittedName>
</protein>
<feature type="chain" id="PRO_5046242016" evidence="1">
    <location>
        <begin position="20"/>
        <end position="177"/>
    </location>
</feature>
<reference evidence="3" key="1">
    <citation type="journal article" date="2019" name="Int. J. Syst. Evol. Microbiol.">
        <title>The Global Catalogue of Microorganisms (GCM) 10K type strain sequencing project: providing services to taxonomists for standard genome sequencing and annotation.</title>
        <authorList>
            <consortium name="The Broad Institute Genomics Platform"/>
            <consortium name="The Broad Institute Genome Sequencing Center for Infectious Disease"/>
            <person name="Wu L."/>
            <person name="Ma J."/>
        </authorList>
    </citation>
    <scope>NUCLEOTIDE SEQUENCE [LARGE SCALE GENOMIC DNA]</scope>
    <source>
        <strain evidence="3">KACC 12507</strain>
    </source>
</reference>
<dbReference type="InterPro" id="IPR021302">
    <property type="entry name" value="DUF2780_VcgC/VcgE"/>
</dbReference>
<name>A0ABV9LUL0_9ALTE</name>
<evidence type="ECO:0000313" key="3">
    <source>
        <dbReference type="Proteomes" id="UP001595897"/>
    </source>
</evidence>
<keyword evidence="1" id="KW-0732">Signal</keyword>
<accession>A0ABV9LUL0</accession>
<dbReference type="EMBL" id="JBHSGU010000002">
    <property type="protein sequence ID" value="MFC4700197.1"/>
    <property type="molecule type" value="Genomic_DNA"/>
</dbReference>
<proteinExistence type="predicted"/>
<sequence>MKKLFVLVLALSFCTSALAQQNMMGGLMDKAKSTDLADITSGPSMTGLLSSLTSNLNVSEEQATGGLASIFSYAKDNLSADDFATIAKQIPGTESLLNQVPDLGGQGAGMGGMGSMLSKAAESLGGTALLAQQFESLGLDPDMVMGYITQIQAYLDTPQGQQAKALLMSSFSGLVSG</sequence>
<dbReference type="Pfam" id="PF11075">
    <property type="entry name" value="DUF2780"/>
    <property type="match status" value="1"/>
</dbReference>